<evidence type="ECO:0000256" key="1">
    <source>
        <dbReference type="SAM" id="MobiDB-lite"/>
    </source>
</evidence>
<dbReference type="EMBL" id="FOCC01000003">
    <property type="protein sequence ID" value="SEM45875.1"/>
    <property type="molecule type" value="Genomic_DNA"/>
</dbReference>
<dbReference type="Proteomes" id="UP000182089">
    <property type="component" value="Unassembled WGS sequence"/>
</dbReference>
<reference evidence="2 3" key="1">
    <citation type="submission" date="2016-10" db="EMBL/GenBank/DDBJ databases">
        <authorList>
            <person name="Varghese N."/>
            <person name="Submissions S."/>
        </authorList>
    </citation>
    <scope>NUCLEOTIDE SEQUENCE [LARGE SCALE GENOMIC DNA]</scope>
    <source>
        <strain evidence="2 3">WC1T17</strain>
    </source>
</reference>
<organism evidence="2 3">
    <name type="scientific">Ligilactobacillus ruminis</name>
    <dbReference type="NCBI Taxonomy" id="1623"/>
    <lineage>
        <taxon>Bacteria</taxon>
        <taxon>Bacillati</taxon>
        <taxon>Bacillota</taxon>
        <taxon>Bacilli</taxon>
        <taxon>Lactobacillales</taxon>
        <taxon>Lactobacillaceae</taxon>
        <taxon>Ligilactobacillus</taxon>
    </lineage>
</organism>
<evidence type="ECO:0000313" key="2">
    <source>
        <dbReference type="EMBL" id="SEM45875.1"/>
    </source>
</evidence>
<protein>
    <recommendedName>
        <fullName evidence="4">XkdX family protein</fullName>
    </recommendedName>
</protein>
<dbReference type="InterPro" id="IPR010022">
    <property type="entry name" value="XkdX"/>
</dbReference>
<name>A0ABY1AA01_9LACO</name>
<feature type="region of interest" description="Disordered" evidence="1">
    <location>
        <begin position="51"/>
        <end position="72"/>
    </location>
</feature>
<accession>A0ABY1AA01</accession>
<comment type="caution">
    <text evidence="2">The sequence shown here is derived from an EMBL/GenBank/DDBJ whole genome shotgun (WGS) entry which is preliminary data.</text>
</comment>
<evidence type="ECO:0008006" key="4">
    <source>
        <dbReference type="Google" id="ProtNLM"/>
    </source>
</evidence>
<sequence>MFSYEYFDEYYNDLHLFTKDDLALFVEVGWLTQEQANKIMGIESTTTVTATDDTASSSTAASDSMANSTATA</sequence>
<evidence type="ECO:0000313" key="3">
    <source>
        <dbReference type="Proteomes" id="UP000182089"/>
    </source>
</evidence>
<gene>
    <name evidence="2" type="ORF">SAMN05216431_1036</name>
</gene>
<proteinExistence type="predicted"/>
<dbReference type="Pfam" id="PF09693">
    <property type="entry name" value="Phage_XkdX"/>
    <property type="match status" value="1"/>
</dbReference>